<comment type="caution">
    <text evidence="5">The sequence shown here is derived from an EMBL/GenBank/DDBJ whole genome shotgun (WGS) entry which is preliminary data.</text>
</comment>
<dbReference type="InterPro" id="IPR007111">
    <property type="entry name" value="NACHT_NTPase"/>
</dbReference>
<evidence type="ECO:0000259" key="4">
    <source>
        <dbReference type="PROSITE" id="PS50837"/>
    </source>
</evidence>
<keyword evidence="2 3" id="KW-0040">ANK repeat</keyword>
<feature type="repeat" description="ANK" evidence="3">
    <location>
        <begin position="2857"/>
        <end position="2882"/>
    </location>
</feature>
<dbReference type="PROSITE" id="PS50837">
    <property type="entry name" value="NACHT"/>
    <property type="match status" value="2"/>
</dbReference>
<dbReference type="SUPFAM" id="SSF48403">
    <property type="entry name" value="Ankyrin repeat"/>
    <property type="match status" value="5"/>
</dbReference>
<dbReference type="Pfam" id="PF22939">
    <property type="entry name" value="WHD_GPIID"/>
    <property type="match status" value="3"/>
</dbReference>
<dbReference type="PRINTS" id="PR01415">
    <property type="entry name" value="ANKYRIN"/>
</dbReference>
<sequence>MAGIFAGASDVFVDRSILNVVNNTIQHISPIDPIQKLREVAEWISPLSFRDIQVDTFSKRTHGTGEWFLTSQEFREWVSKEQGVMWLTGMPGVGKTILASAIIDHLQRLSPDAKTAVIFAYCRYTDMYSAVDIMASLARQLVELCPSLSPTMETTYDKHRKEQSRLSGNQLDTLFEDLLQKFRQVFVVIDALDEASDECRTALIEKLTPFRVCLLMTSRPLDLAPVLPSDAVTIDVNGRTKGDIKSFITKKINDTSRLRRLLLGDQSFFDSIVSRIIEKSNGMFLAAELHLMALSKCNNKHALRVATDTLPTDLHNVYKVTLNRIRLQGEDDASLAIRALIWVTYAFRPLESAELQHALAISPDDERFDEDKITPVELIVSLSCGLIAFDQKGDVVRLAHYTIDDFVRDLKSDLFSKPQSFITEHCIAYLLGFDFNMNDVRDEDHADQFLELGALTFYVYHSWGRHARACYDEGGLPPCVPEFIRRVTQYPLIEYENDNVEILAPCHTAAHYGLLDVLISFEDIHSQRTSRGWTSVMFAAEQGHTDVVEFSLTTAKRRDVTVADDDGTTALHLAATGGHRDIIRLLLNPKPNEDEIVTEEFTDHRIPFGEGNGRISEQFLPSSWVDVNVTTKSKSTALHLASQNCHKGAIEELLSDSRIDVNAMDDEGRIALHFAFYSGKDTKEIVRLFLTNTDLNVNSTTKDGKTPLHLALQHGDRGVIDSLLADSRIDINATSNAGMTALHFAASGSKETKDIIHWLLTNKGFDVNSTTNDGRTALHLASEGGNMGAVEILAHSQIDISAIDSRGQTALHFAARAERKDNADIVQWLLTQPGIDVNTTGKDGETALHLACKSANKGVIEKLLADSRINLHATDNKGCTALHFAAEAYSWTGKSDTKDIVHQLLSEKGVGVNLTTNDGLTALHLACRSGNKGAVEALLADSQIDLYATDDKGWTALHFAAGSFRDTRDVLDCSSSSVRIRDVVHRLLADKDVDVNSTTTDGLTALHLACKSGNKRTVEELLTDSRIDLHARDNKGWTALHFTSGVDSRTGESDTRDVVHRLLSEKGVSVNSTTNDGLTALHLACKSGNAGVIEELFANPHIDPKATSNNGWTALHFAADSFCDTRDVVHWLLAKKVVDVNSITNDSLTALHIACRAGNKGAIEELLSNSQIDIRAGNDKGWTSLHFAANSWRNTKDVVHWLLTDKGIGVNSSTKDGWTPLLLASRTSNEGVVEELLAIPQLEINARNGDDCTALHFAARWPFYGFRKIAEMFLDQDTIDIHAPTKSGVTALHPAARQGNTSLIERLLTRGAEHRLPIDPIQSELNRTDMIKWCSSSLKELREVAEWISPLSFRDIQADTFSKRTSGTGEWFLTSQEFLEWISKEQGVVWLTGIPGVGKTILASTIVDYLQRLSENSSRAVIFTYCRYTDKYSAVDIMASLVRQLVELCPSLSSIIEKSYDKHRKEQSRLSGNELDSLFEDLLQNFSKVFVVIDALDEASDECRTALIEKLAVSRVCLLMTSRLLDLVPILPSDVTTIDIDGRTEDDIELFITRKISNGSRLRRLLLGDQSFRDSIVSKIKEKLNGMFLAAELHLMVLSKCNNKHALRVAADTLPTDLHNVYKITLNRIYSQGEDDAYLAVRALLWITYAFHQLTSKELQHALAISPDDERFNKEKITPVELIVSCSCGLIAFDQKSDVVRLAHYTVDDFVHKHKSDLFSKPQSFITEQCITYLLGFDFSMNNITTRVHADQFFSLGDLTSYAYASWWRHARACYAEGGIPSCVPEFIRRVTRYPLIDRHYWDNDVKFLAHHHWDDYVKVLAPCHTPARYGLLDVLKSLEDFHSQRTSQGECSGTADVRYSDIMPFGRCKRKLSNIGVTSFHLATTGGHRDIIRLRLNPKPNEDEIVTEEFTDPGIPFGKGSKRSSKSWVNGHKRAIEELLPDSRMDINAADDEGRIALHFAAESWKDSKEIVCLFLTNGDLNINLTTKDGYTPLHLALISSNRAAIESLLDDSRTDANAATNRGWTALHFAAESREDPRDIAHRLLTEKGLDVNSTSLDGLTALHLACKSRNEGVLKELLASPHIDAQATDDNGWNALHFAAGGLGVFHKSSRAILHLLLTETCLDINSTTKNGWTALTLACESDNNYAVEALIASPNIDVNAATDQGWTALHFAANSHKDARDIVDSLLTNKDLNVHLATNDGMTALQLAIKSGNKSIAEALIASPHNDVWFLSSVALHGHSRYHTFPTVHTFDNPLLFGAFNVQRIIQSPSHMDDVTIGIEHMASFFPGASNVVLNHANFKVDIQRDSLVQRHRELAEWISPINFRRIQADTIKKRTLGTGEWLLRSDEFARWFQDDQGVLWLTGMPGVGKTILASIIIDYLQASFPAEDRRAVVFAYFRYTDTYSSEEIFAAFVRQLVELLPVLPTFIEEVYKDHKRKGIRLSEEGLEVLFHHLIRLFSKVVVVIDALDEASDDCRISLIESLAPFPVCQLMTSRPLDMGPILTHKIVRIQIETETERDIELFIIRSMENNHRLQRVLENDQALYHSILFKVKEKANGMFLAANLHMKSLSKCNTKDALRIASASLPTDLYNIYRTTLERIRSQGNEDASVAIRALLWTTYSHRPLTSNELRHASAISPTDKGFSEDKTTPIELIIEFCFGLLVLDEEGDRIRLAHYTVDDFLRSLDLELFSKPHTFMTATCIAYLMAFNIHEASVETPGAAMSFLRRGVFLSYACNYWGYHARSCYAEGGLPRCIPLFLESIPRYPLLIHDISYYRRQDVPYLKTVENLSPCHTATYYGLHDILEYFGDPHSPTTSRNRTTLMLATDQGHTEIVKLLLATARASDVNRVDGKGNTALHIALLRGQHDIACLLLDHDAVDVNATRESDGATALHLTLGIDHEGVSKKLIANPRVDVNVKNMYGQTALHMASASKSKGTTISLLLISHHAIDIHSRTKDGLTALHIASQDGHTAVVEKLLAVSHIDVNARDNDGRTALHRAANYRSGKDAVPLLLAHKLIDVNATSEDGRTALHVASGNIHEDSIYVLRLLLSHGAHVNVKDRKGQTALDKVLENPSCGEAISRELHAHGGYSSQREDFFSNP</sequence>
<dbReference type="SUPFAM" id="SSF52540">
    <property type="entry name" value="P-loop containing nucleoside triphosphate hydrolases"/>
    <property type="match status" value="3"/>
</dbReference>
<feature type="domain" description="NACHT" evidence="4">
    <location>
        <begin position="83"/>
        <end position="220"/>
    </location>
</feature>
<accession>A0A409YLL8</accession>
<dbReference type="InterPro" id="IPR003593">
    <property type="entry name" value="AAA+_ATPase"/>
</dbReference>
<feature type="repeat" description="ANK" evidence="3">
    <location>
        <begin position="1990"/>
        <end position="2023"/>
    </location>
</feature>
<protein>
    <recommendedName>
        <fullName evidence="4">NACHT domain-containing protein</fullName>
    </recommendedName>
</protein>
<feature type="repeat" description="ANK" evidence="3">
    <location>
        <begin position="1001"/>
        <end position="1034"/>
    </location>
</feature>
<dbReference type="InterPro" id="IPR056884">
    <property type="entry name" value="NPHP3-like_N"/>
</dbReference>
<dbReference type="Proteomes" id="UP000284706">
    <property type="component" value="Unassembled WGS sequence"/>
</dbReference>
<dbReference type="InParanoid" id="A0A409YLL8"/>
<dbReference type="STRING" id="231916.A0A409YLL8"/>
<feature type="repeat" description="ANK" evidence="3">
    <location>
        <begin position="1287"/>
        <end position="1313"/>
    </location>
</feature>
<reference evidence="5 6" key="1">
    <citation type="journal article" date="2018" name="Evol. Lett.">
        <title>Horizontal gene cluster transfer increased hallucinogenic mushroom diversity.</title>
        <authorList>
            <person name="Reynolds H.T."/>
            <person name="Vijayakumar V."/>
            <person name="Gluck-Thaler E."/>
            <person name="Korotkin H.B."/>
            <person name="Matheny P.B."/>
            <person name="Slot J.C."/>
        </authorList>
    </citation>
    <scope>NUCLEOTIDE SEQUENCE [LARGE SCALE GENOMIC DNA]</scope>
    <source>
        <strain evidence="5 6">SRW20</strain>
    </source>
</reference>
<feature type="repeat" description="ANK" evidence="3">
    <location>
        <begin position="1076"/>
        <end position="1097"/>
    </location>
</feature>
<dbReference type="InterPro" id="IPR054471">
    <property type="entry name" value="GPIID_WHD"/>
</dbReference>
<dbReference type="Pfam" id="PF12796">
    <property type="entry name" value="Ank_2"/>
    <property type="match status" value="11"/>
</dbReference>
<organism evidence="5 6">
    <name type="scientific">Gymnopilus dilepis</name>
    <dbReference type="NCBI Taxonomy" id="231916"/>
    <lineage>
        <taxon>Eukaryota</taxon>
        <taxon>Fungi</taxon>
        <taxon>Dikarya</taxon>
        <taxon>Basidiomycota</taxon>
        <taxon>Agaricomycotina</taxon>
        <taxon>Agaricomycetes</taxon>
        <taxon>Agaricomycetidae</taxon>
        <taxon>Agaricales</taxon>
        <taxon>Agaricineae</taxon>
        <taxon>Hymenogastraceae</taxon>
        <taxon>Gymnopilus</taxon>
    </lineage>
</organism>
<gene>
    <name evidence="5" type="ORF">CVT26_007890</name>
</gene>
<dbReference type="Pfam" id="PF24883">
    <property type="entry name" value="NPHP3_N"/>
    <property type="match status" value="3"/>
</dbReference>
<feature type="repeat" description="ANK" evidence="3">
    <location>
        <begin position="773"/>
        <end position="805"/>
    </location>
</feature>
<dbReference type="OrthoDB" id="7464126at2759"/>
<dbReference type="EMBL" id="NHYE01000735">
    <property type="protein sequence ID" value="PPR03484.1"/>
    <property type="molecule type" value="Genomic_DNA"/>
</dbReference>
<feature type="repeat" description="ANK" evidence="3">
    <location>
        <begin position="2962"/>
        <end position="2995"/>
    </location>
</feature>
<dbReference type="PANTHER" id="PTHR24198">
    <property type="entry name" value="ANKYRIN REPEAT AND PROTEIN KINASE DOMAIN-CONTAINING PROTEIN"/>
    <property type="match status" value="1"/>
</dbReference>
<feature type="repeat" description="ANK" evidence="3">
    <location>
        <begin position="2024"/>
        <end position="2059"/>
    </location>
</feature>
<feature type="repeat" description="ANK" evidence="3">
    <location>
        <begin position="737"/>
        <end position="772"/>
    </location>
</feature>
<feature type="repeat" description="ANK" evidence="3">
    <location>
        <begin position="843"/>
        <end position="876"/>
    </location>
</feature>
<dbReference type="PROSITE" id="PS50088">
    <property type="entry name" value="ANK_REPEAT"/>
    <property type="match status" value="15"/>
</dbReference>
<feature type="repeat" description="ANK" evidence="3">
    <location>
        <begin position="806"/>
        <end position="842"/>
    </location>
</feature>
<evidence type="ECO:0000313" key="6">
    <source>
        <dbReference type="Proteomes" id="UP000284706"/>
    </source>
</evidence>
<dbReference type="Pfam" id="PF00023">
    <property type="entry name" value="Ank"/>
    <property type="match status" value="5"/>
</dbReference>
<keyword evidence="1" id="KW-0677">Repeat</keyword>
<dbReference type="SMART" id="SM00382">
    <property type="entry name" value="AAA"/>
    <property type="match status" value="3"/>
</dbReference>
<keyword evidence="6" id="KW-1185">Reference proteome</keyword>
<proteinExistence type="predicted"/>
<dbReference type="SMART" id="SM00248">
    <property type="entry name" value="ANK"/>
    <property type="match status" value="37"/>
</dbReference>
<feature type="domain" description="NACHT" evidence="4">
    <location>
        <begin position="1387"/>
        <end position="1502"/>
    </location>
</feature>
<evidence type="ECO:0000256" key="1">
    <source>
        <dbReference type="ARBA" id="ARBA00022737"/>
    </source>
</evidence>
<dbReference type="PANTHER" id="PTHR24198:SF165">
    <property type="entry name" value="ANKYRIN REPEAT-CONTAINING PROTEIN-RELATED"/>
    <property type="match status" value="1"/>
</dbReference>
<evidence type="ECO:0000256" key="3">
    <source>
        <dbReference type="PROSITE-ProRule" id="PRU00023"/>
    </source>
</evidence>
<dbReference type="InterPro" id="IPR002110">
    <property type="entry name" value="Ankyrin_rpt"/>
</dbReference>
<dbReference type="Gene3D" id="1.25.40.20">
    <property type="entry name" value="Ankyrin repeat-containing domain"/>
    <property type="match status" value="10"/>
</dbReference>
<evidence type="ECO:0000313" key="5">
    <source>
        <dbReference type="EMBL" id="PPR03484.1"/>
    </source>
</evidence>
<dbReference type="Gene3D" id="3.40.50.300">
    <property type="entry name" value="P-loop containing nucleotide triphosphate hydrolases"/>
    <property type="match status" value="3"/>
</dbReference>
<feature type="repeat" description="ANK" evidence="3">
    <location>
        <begin position="918"/>
        <end position="951"/>
    </location>
</feature>
<name>A0A409YLL8_9AGAR</name>
<feature type="repeat" description="ANK" evidence="3">
    <location>
        <begin position="566"/>
        <end position="588"/>
    </location>
</feature>
<dbReference type="GO" id="GO:0005737">
    <property type="term" value="C:cytoplasm"/>
    <property type="evidence" value="ECO:0007669"/>
    <property type="project" value="TreeGrafter"/>
</dbReference>
<dbReference type="InterPro" id="IPR036770">
    <property type="entry name" value="Ankyrin_rpt-contain_sf"/>
</dbReference>
<feature type="repeat" description="ANK" evidence="3">
    <location>
        <begin position="703"/>
        <end position="736"/>
    </location>
</feature>
<evidence type="ECO:0000256" key="2">
    <source>
        <dbReference type="ARBA" id="ARBA00023043"/>
    </source>
</evidence>
<dbReference type="PROSITE" id="PS50297">
    <property type="entry name" value="ANK_REP_REGION"/>
    <property type="match status" value="12"/>
</dbReference>
<feature type="repeat" description="ANK" evidence="3">
    <location>
        <begin position="3031"/>
        <end position="3066"/>
    </location>
</feature>
<dbReference type="InterPro" id="IPR027417">
    <property type="entry name" value="P-loop_NTPase"/>
</dbReference>